<feature type="domain" description="RNase H type-1" evidence="2">
    <location>
        <begin position="124"/>
        <end position="195"/>
    </location>
</feature>
<evidence type="ECO:0000313" key="4">
    <source>
        <dbReference type="EMBL" id="RXH82922.1"/>
    </source>
</evidence>
<reference evidence="4 5" key="1">
    <citation type="submission" date="2018-10" db="EMBL/GenBank/DDBJ databases">
        <title>A high-quality apple genome assembly.</title>
        <authorList>
            <person name="Hu J."/>
        </authorList>
    </citation>
    <scope>NUCLEOTIDE SEQUENCE [LARGE SCALE GENOMIC DNA]</scope>
    <source>
        <strain evidence="5">cv. HFTH1</strain>
        <tissue evidence="4">Young leaf</tissue>
    </source>
</reference>
<name>A0A498ILS0_MALDO</name>
<dbReference type="InterPro" id="IPR044730">
    <property type="entry name" value="RNase_H-like_dom_plant"/>
</dbReference>
<feature type="transmembrane region" description="Helical" evidence="1">
    <location>
        <begin position="20"/>
        <end position="39"/>
    </location>
</feature>
<dbReference type="GO" id="GO:0004523">
    <property type="term" value="F:RNA-DNA hybrid ribonuclease activity"/>
    <property type="evidence" value="ECO:0007669"/>
    <property type="project" value="InterPro"/>
</dbReference>
<dbReference type="InterPro" id="IPR052929">
    <property type="entry name" value="RNase_H-like_EbsB-rel"/>
</dbReference>
<evidence type="ECO:0000259" key="3">
    <source>
        <dbReference type="Pfam" id="PF13966"/>
    </source>
</evidence>
<dbReference type="InterPro" id="IPR002156">
    <property type="entry name" value="RNaseH_domain"/>
</dbReference>
<dbReference type="Gene3D" id="3.30.420.10">
    <property type="entry name" value="Ribonuclease H-like superfamily/Ribonuclease H"/>
    <property type="match status" value="1"/>
</dbReference>
<dbReference type="Pfam" id="PF13456">
    <property type="entry name" value="RVT_3"/>
    <property type="match status" value="1"/>
</dbReference>
<evidence type="ECO:0000313" key="5">
    <source>
        <dbReference type="Proteomes" id="UP000290289"/>
    </source>
</evidence>
<feature type="domain" description="Reverse transcriptase zinc-binding" evidence="3">
    <location>
        <begin position="39"/>
        <end position="107"/>
    </location>
</feature>
<evidence type="ECO:0000256" key="1">
    <source>
        <dbReference type="SAM" id="Phobius"/>
    </source>
</evidence>
<sequence length="224" mass="24667">MGSHHWTKRILDISFPHHGIQVIILIASASSSTIASAYARLWKHLWKANIPPKVKNFTWTACHDILPTKVNLHKKGVGVEVACGVCQGEEETVAHVLLTCPFARAVWFSSPFGLWLSGSIRILLKEAQLQGFQQVVVESDSQKVIAVLNGTYADSSALGMIAEDVLQLASNFSRVKFIHASRLCNGVAHHLAKFALSSSNNLVWIEEPPTLIHDLLLQDICNSK</sequence>
<dbReference type="CDD" id="cd06222">
    <property type="entry name" value="RNase_H_like"/>
    <property type="match status" value="1"/>
</dbReference>
<evidence type="ECO:0000259" key="2">
    <source>
        <dbReference type="Pfam" id="PF13456"/>
    </source>
</evidence>
<proteinExistence type="predicted"/>
<gene>
    <name evidence="4" type="ORF">DVH24_003420</name>
</gene>
<evidence type="ECO:0008006" key="6">
    <source>
        <dbReference type="Google" id="ProtNLM"/>
    </source>
</evidence>
<comment type="caution">
    <text evidence="4">The sequence shown here is derived from an EMBL/GenBank/DDBJ whole genome shotgun (WGS) entry which is preliminary data.</text>
</comment>
<dbReference type="InterPro" id="IPR012337">
    <property type="entry name" value="RNaseH-like_sf"/>
</dbReference>
<dbReference type="PANTHER" id="PTHR47074:SF48">
    <property type="entry name" value="POLYNUCLEOTIDYL TRANSFERASE, RIBONUCLEASE H-LIKE SUPERFAMILY PROTEIN"/>
    <property type="match status" value="1"/>
</dbReference>
<organism evidence="4 5">
    <name type="scientific">Malus domestica</name>
    <name type="common">Apple</name>
    <name type="synonym">Pyrus malus</name>
    <dbReference type="NCBI Taxonomy" id="3750"/>
    <lineage>
        <taxon>Eukaryota</taxon>
        <taxon>Viridiplantae</taxon>
        <taxon>Streptophyta</taxon>
        <taxon>Embryophyta</taxon>
        <taxon>Tracheophyta</taxon>
        <taxon>Spermatophyta</taxon>
        <taxon>Magnoliopsida</taxon>
        <taxon>eudicotyledons</taxon>
        <taxon>Gunneridae</taxon>
        <taxon>Pentapetalae</taxon>
        <taxon>rosids</taxon>
        <taxon>fabids</taxon>
        <taxon>Rosales</taxon>
        <taxon>Rosaceae</taxon>
        <taxon>Amygdaloideae</taxon>
        <taxon>Maleae</taxon>
        <taxon>Malus</taxon>
    </lineage>
</organism>
<dbReference type="EMBL" id="RDQH01000337">
    <property type="protein sequence ID" value="RXH82922.1"/>
    <property type="molecule type" value="Genomic_DNA"/>
</dbReference>
<keyword evidence="1" id="KW-0472">Membrane</keyword>
<dbReference type="GO" id="GO:0003676">
    <property type="term" value="F:nucleic acid binding"/>
    <property type="evidence" value="ECO:0007669"/>
    <property type="project" value="InterPro"/>
</dbReference>
<keyword evidence="1" id="KW-0812">Transmembrane</keyword>
<protein>
    <recommendedName>
        <fullName evidence="6">RNase H type-1 domain-containing protein</fullName>
    </recommendedName>
</protein>
<dbReference type="SUPFAM" id="SSF53098">
    <property type="entry name" value="Ribonuclease H-like"/>
    <property type="match status" value="1"/>
</dbReference>
<keyword evidence="5" id="KW-1185">Reference proteome</keyword>
<dbReference type="AlphaFoldDB" id="A0A498ILS0"/>
<dbReference type="Pfam" id="PF13966">
    <property type="entry name" value="zf-RVT"/>
    <property type="match status" value="1"/>
</dbReference>
<dbReference type="InterPro" id="IPR026960">
    <property type="entry name" value="RVT-Znf"/>
</dbReference>
<dbReference type="InterPro" id="IPR036397">
    <property type="entry name" value="RNaseH_sf"/>
</dbReference>
<accession>A0A498ILS0</accession>
<dbReference type="PANTHER" id="PTHR47074">
    <property type="entry name" value="BNAC02G40300D PROTEIN"/>
    <property type="match status" value="1"/>
</dbReference>
<dbReference type="Proteomes" id="UP000290289">
    <property type="component" value="Chromosome 11"/>
</dbReference>
<keyword evidence="1" id="KW-1133">Transmembrane helix</keyword>
<dbReference type="STRING" id="3750.A0A498ILS0"/>